<reference evidence="2" key="2">
    <citation type="submission" date="2022-09" db="EMBL/GenBank/DDBJ databases">
        <title>Biosynthetic gene clusters of Dactylosporangioum fulvum.</title>
        <authorList>
            <person name="Caradec T."/>
        </authorList>
    </citation>
    <scope>NUCLEOTIDE SEQUENCE</scope>
    <source>
        <strain evidence="2">NRRL B-16292</strain>
    </source>
</reference>
<dbReference type="InterPro" id="IPR025847">
    <property type="entry name" value="MEDS_domain"/>
</dbReference>
<evidence type="ECO:0000259" key="1">
    <source>
        <dbReference type="Pfam" id="PF14417"/>
    </source>
</evidence>
<keyword evidence="3" id="KW-1185">Reference proteome</keyword>
<evidence type="ECO:0000313" key="3">
    <source>
        <dbReference type="Proteomes" id="UP001059617"/>
    </source>
</evidence>
<protein>
    <submittedName>
        <fullName evidence="2">MEDS domain-containing protein</fullName>
    </submittedName>
</protein>
<dbReference type="Gene3D" id="3.30.750.24">
    <property type="entry name" value="STAS domain"/>
    <property type="match status" value="1"/>
</dbReference>
<feature type="domain" description="MEDS" evidence="1">
    <location>
        <begin position="12"/>
        <end position="171"/>
    </location>
</feature>
<gene>
    <name evidence="2" type="ORF">Dfulv_19440</name>
</gene>
<dbReference type="InterPro" id="IPR036513">
    <property type="entry name" value="STAS_dom_sf"/>
</dbReference>
<organism evidence="2 3">
    <name type="scientific">Dactylosporangium fulvum</name>
    <dbReference type="NCBI Taxonomy" id="53359"/>
    <lineage>
        <taxon>Bacteria</taxon>
        <taxon>Bacillati</taxon>
        <taxon>Actinomycetota</taxon>
        <taxon>Actinomycetes</taxon>
        <taxon>Micromonosporales</taxon>
        <taxon>Micromonosporaceae</taxon>
        <taxon>Dactylosporangium</taxon>
    </lineage>
</organism>
<dbReference type="Proteomes" id="UP001059617">
    <property type="component" value="Chromosome"/>
</dbReference>
<evidence type="ECO:0000313" key="2">
    <source>
        <dbReference type="EMBL" id="UWP86292.1"/>
    </source>
</evidence>
<dbReference type="EMBL" id="CP073720">
    <property type="protein sequence ID" value="UWP86292.1"/>
    <property type="molecule type" value="Genomic_DNA"/>
</dbReference>
<accession>A0ABY5W9Q3</accession>
<proteinExistence type="predicted"/>
<sequence>MGNAIATLRPGDHVCLAAASDAEWFDAAVTLTAGGLRDHCKTILVTTIQPVERLHRRLAERVPGYPAAAVAGHVEIAAGRELYLSGGGFDGDRMIGIYAAAIDDSQQRGYAGLRVIADMAWAADQPLGERLADYETAVNRLFTTGWMAAICQYDRRLFDDATIEGVCSAHPIIDNGAAFRFRAVEEPPGLVLTGDLHRSNRRVLAEVLAPLADVPAALTIDATGVTFVGPEAAVMLVSLARLRREQAQTTTVVCAYGLGALLWKFDSTGALTTRGPSAHD</sequence>
<dbReference type="Pfam" id="PF14417">
    <property type="entry name" value="MEDS"/>
    <property type="match status" value="1"/>
</dbReference>
<reference evidence="2" key="1">
    <citation type="submission" date="2021-04" db="EMBL/GenBank/DDBJ databases">
        <authorList>
            <person name="Hartkoorn R.C."/>
            <person name="Beaudoing E."/>
            <person name="Hot D."/>
        </authorList>
    </citation>
    <scope>NUCLEOTIDE SEQUENCE</scope>
    <source>
        <strain evidence="2">NRRL B-16292</strain>
    </source>
</reference>
<dbReference type="RefSeq" id="WP_259865424.1">
    <property type="nucleotide sequence ID" value="NZ_BAAAST010000018.1"/>
</dbReference>
<name>A0ABY5W9Q3_9ACTN</name>